<reference evidence="3 4" key="1">
    <citation type="submission" date="2007-01" db="EMBL/GenBank/DDBJ databases">
        <authorList>
            <person name="Haygood M."/>
            <person name="Podell S."/>
            <person name="Anderson C."/>
            <person name="Hopkinson B."/>
            <person name="Roe K."/>
            <person name="Barbeau K."/>
            <person name="Gaasterland T."/>
            <person name="Ferriera S."/>
            <person name="Johnson J."/>
            <person name="Kravitz S."/>
            <person name="Beeson K."/>
            <person name="Sutton G."/>
            <person name="Rogers Y.-H."/>
            <person name="Friedman R."/>
            <person name="Frazier M."/>
            <person name="Venter J.C."/>
        </authorList>
    </citation>
    <scope>NUCLEOTIDE SEQUENCE [LARGE SCALE GENOMIC DNA]</scope>
    <source>
        <strain evidence="3 4">ATCC 23134</strain>
    </source>
</reference>
<dbReference type="RefSeq" id="WP_002696250.1">
    <property type="nucleotide sequence ID" value="NZ_AAWS01000011.1"/>
</dbReference>
<dbReference type="InterPro" id="IPR032675">
    <property type="entry name" value="LRR_dom_sf"/>
</dbReference>
<keyword evidence="1" id="KW-0433">Leucine-rich repeat</keyword>
<comment type="caution">
    <text evidence="3">The sequence shown here is derived from an EMBL/GenBank/DDBJ whole genome shotgun (WGS) entry which is preliminary data.</text>
</comment>
<organism evidence="3 4">
    <name type="scientific">Microscilla marina ATCC 23134</name>
    <dbReference type="NCBI Taxonomy" id="313606"/>
    <lineage>
        <taxon>Bacteria</taxon>
        <taxon>Pseudomonadati</taxon>
        <taxon>Bacteroidota</taxon>
        <taxon>Cytophagia</taxon>
        <taxon>Cytophagales</taxon>
        <taxon>Microscillaceae</taxon>
        <taxon>Microscilla</taxon>
    </lineage>
</organism>
<dbReference type="AlphaFoldDB" id="A1ZJI6"/>
<dbReference type="Proteomes" id="UP000004095">
    <property type="component" value="Unassembled WGS sequence"/>
</dbReference>
<proteinExistence type="predicted"/>
<name>A1ZJI6_MICM2</name>
<dbReference type="Pfam" id="PF13855">
    <property type="entry name" value="LRR_8"/>
    <property type="match status" value="1"/>
</dbReference>
<evidence type="ECO:0000313" key="3">
    <source>
        <dbReference type="EMBL" id="EAY29289.1"/>
    </source>
</evidence>
<gene>
    <name evidence="3" type="ORF">M23134_01343</name>
</gene>
<evidence type="ECO:0000313" key="4">
    <source>
        <dbReference type="Proteomes" id="UP000004095"/>
    </source>
</evidence>
<dbReference type="PANTHER" id="PTHR48051:SF54">
    <property type="entry name" value="LEUCINE-RICH REPEAT-CONTAINING PROTEIN"/>
    <property type="match status" value="1"/>
</dbReference>
<dbReference type="PANTHER" id="PTHR48051">
    <property type="match status" value="1"/>
</dbReference>
<dbReference type="PROSITE" id="PS51450">
    <property type="entry name" value="LRR"/>
    <property type="match status" value="1"/>
</dbReference>
<dbReference type="EMBL" id="AAWS01000011">
    <property type="protein sequence ID" value="EAY29289.1"/>
    <property type="molecule type" value="Genomic_DNA"/>
</dbReference>
<dbReference type="Gene3D" id="3.80.10.10">
    <property type="entry name" value="Ribonuclease Inhibitor"/>
    <property type="match status" value="1"/>
</dbReference>
<dbReference type="SUPFAM" id="SSF52075">
    <property type="entry name" value="Outer arm dynein light chain 1"/>
    <property type="match status" value="1"/>
</dbReference>
<sequence length="140" mass="15939">MTDQAKQKLQVAFEQELPSLDLSNCALTSMPVMLSEMPWLTKLNLSKNPFTNLDLTPFSCLPNMEVLYLESLQLNSFPETLQLLTKLKNLHLANNNIVKLDEMIDKLPNLTKLRNGVKINFYSLIKYFVARRGTAISSGY</sequence>
<keyword evidence="2" id="KW-0677">Repeat</keyword>
<keyword evidence="4" id="KW-1185">Reference proteome</keyword>
<protein>
    <submittedName>
        <fullName evidence="3">Leucine-rich repeat containing protein</fullName>
    </submittedName>
</protein>
<dbReference type="InterPro" id="IPR001611">
    <property type="entry name" value="Leu-rich_rpt"/>
</dbReference>
<dbReference type="InterPro" id="IPR050216">
    <property type="entry name" value="LRR_domain-containing"/>
</dbReference>
<accession>A1ZJI6</accession>
<evidence type="ECO:0000256" key="2">
    <source>
        <dbReference type="ARBA" id="ARBA00022737"/>
    </source>
</evidence>
<dbReference type="GO" id="GO:0005737">
    <property type="term" value="C:cytoplasm"/>
    <property type="evidence" value="ECO:0007669"/>
    <property type="project" value="TreeGrafter"/>
</dbReference>
<evidence type="ECO:0000256" key="1">
    <source>
        <dbReference type="ARBA" id="ARBA00022614"/>
    </source>
</evidence>